<keyword evidence="1" id="KW-1133">Transmembrane helix</keyword>
<sequence>MILRGPSIGGSLFAYIIVWGLLFSTVFPFEIDYKKNSSGVCQKTPRKLVIFKQRKVNNK</sequence>
<evidence type="ECO:0000256" key="1">
    <source>
        <dbReference type="SAM" id="Phobius"/>
    </source>
</evidence>
<comment type="caution">
    <text evidence="2">The sequence shown here is derived from an EMBL/GenBank/DDBJ whole genome shotgun (WGS) entry which is preliminary data.</text>
</comment>
<evidence type="ECO:0000313" key="3">
    <source>
        <dbReference type="Proteomes" id="UP001500298"/>
    </source>
</evidence>
<gene>
    <name evidence="2" type="ORF">GCM10023331_32550</name>
</gene>
<name>A0ABP9DNQ1_9BACT</name>
<evidence type="ECO:0008006" key="4">
    <source>
        <dbReference type="Google" id="ProtNLM"/>
    </source>
</evidence>
<feature type="transmembrane region" description="Helical" evidence="1">
    <location>
        <begin position="12"/>
        <end position="29"/>
    </location>
</feature>
<keyword evidence="3" id="KW-1185">Reference proteome</keyword>
<evidence type="ECO:0000313" key="2">
    <source>
        <dbReference type="EMBL" id="GAA4845218.1"/>
    </source>
</evidence>
<reference evidence="3" key="1">
    <citation type="journal article" date="2019" name="Int. J. Syst. Evol. Microbiol.">
        <title>The Global Catalogue of Microorganisms (GCM) 10K type strain sequencing project: providing services to taxonomists for standard genome sequencing and annotation.</title>
        <authorList>
            <consortium name="The Broad Institute Genomics Platform"/>
            <consortium name="The Broad Institute Genome Sequencing Center for Infectious Disease"/>
            <person name="Wu L."/>
            <person name="Ma J."/>
        </authorList>
    </citation>
    <scope>NUCLEOTIDE SEQUENCE [LARGE SCALE GENOMIC DNA]</scope>
    <source>
        <strain evidence="3">JCM 18326</strain>
    </source>
</reference>
<keyword evidence="1" id="KW-0472">Membrane</keyword>
<organism evidence="2 3">
    <name type="scientific">Algivirga pacifica</name>
    <dbReference type="NCBI Taxonomy" id="1162670"/>
    <lineage>
        <taxon>Bacteria</taxon>
        <taxon>Pseudomonadati</taxon>
        <taxon>Bacteroidota</taxon>
        <taxon>Cytophagia</taxon>
        <taxon>Cytophagales</taxon>
        <taxon>Flammeovirgaceae</taxon>
        <taxon>Algivirga</taxon>
    </lineage>
</organism>
<proteinExistence type="predicted"/>
<dbReference type="Proteomes" id="UP001500298">
    <property type="component" value="Unassembled WGS sequence"/>
</dbReference>
<dbReference type="EMBL" id="BAABJX010000052">
    <property type="protein sequence ID" value="GAA4845218.1"/>
    <property type="molecule type" value="Genomic_DNA"/>
</dbReference>
<protein>
    <recommendedName>
        <fullName evidence="4">Transmembrane protein</fullName>
    </recommendedName>
</protein>
<keyword evidence="1" id="KW-0812">Transmembrane</keyword>
<accession>A0ABP9DNQ1</accession>